<dbReference type="InterPro" id="IPR011991">
    <property type="entry name" value="ArsR-like_HTH"/>
</dbReference>
<evidence type="ECO:0000259" key="2">
    <source>
        <dbReference type="PROSITE" id="PS50987"/>
    </source>
</evidence>
<feature type="domain" description="HTH arsR-type" evidence="2">
    <location>
        <begin position="4"/>
        <end position="98"/>
    </location>
</feature>
<accession>A0ABQ5NEV6</accession>
<dbReference type="PROSITE" id="PS50987">
    <property type="entry name" value="HTH_ARSR_2"/>
    <property type="match status" value="1"/>
</dbReference>
<keyword evidence="4" id="KW-1185">Reference proteome</keyword>
<organism evidence="3 4">
    <name type="scientific">Microbacterium arabinogalactanolyticum</name>
    <dbReference type="NCBI Taxonomy" id="69365"/>
    <lineage>
        <taxon>Bacteria</taxon>
        <taxon>Bacillati</taxon>
        <taxon>Actinomycetota</taxon>
        <taxon>Actinomycetes</taxon>
        <taxon>Micrococcales</taxon>
        <taxon>Microbacteriaceae</taxon>
        <taxon>Microbacterium</taxon>
    </lineage>
</organism>
<dbReference type="InterPro" id="IPR001845">
    <property type="entry name" value="HTH_ArsR_DNA-bd_dom"/>
</dbReference>
<sequence length="136" mass="15367">MVVQSELSEAEIDRVFHALATATRRDILRRTIEREQSVSDLARDYEMSFAAVQKHVAVLEEARLIVKRAEGRERLVRANPEMIARARALLARYEELWRARIARLDDLLAGPPPSEAVPPASDPTDKNHDTDKNQGA</sequence>
<name>A0ABQ5NEV6_9MICO</name>
<feature type="compositionally biased region" description="Basic and acidic residues" evidence="1">
    <location>
        <begin position="123"/>
        <end position="136"/>
    </location>
</feature>
<reference evidence="3" key="1">
    <citation type="submission" date="2022-08" db="EMBL/GenBank/DDBJ databases">
        <title>Draft genome sequence of Microbacterium arabinogalactanolyticum JCM 9171.</title>
        <authorList>
            <person name="Fujita K."/>
            <person name="Ishiwata A."/>
            <person name="Fushinobu S."/>
        </authorList>
    </citation>
    <scope>NUCLEOTIDE SEQUENCE</scope>
    <source>
        <strain evidence="3">JCM 9171</strain>
    </source>
</reference>
<dbReference type="PANTHER" id="PTHR38600:SF2">
    <property type="entry name" value="SLL0088 PROTEIN"/>
    <property type="match status" value="1"/>
</dbReference>
<dbReference type="InterPro" id="IPR036388">
    <property type="entry name" value="WH-like_DNA-bd_sf"/>
</dbReference>
<evidence type="ECO:0000256" key="1">
    <source>
        <dbReference type="SAM" id="MobiDB-lite"/>
    </source>
</evidence>
<evidence type="ECO:0000313" key="3">
    <source>
        <dbReference type="EMBL" id="GLC84167.1"/>
    </source>
</evidence>
<feature type="region of interest" description="Disordered" evidence="1">
    <location>
        <begin position="108"/>
        <end position="136"/>
    </location>
</feature>
<dbReference type="EMBL" id="BRZC01000003">
    <property type="protein sequence ID" value="GLC84167.1"/>
    <property type="molecule type" value="Genomic_DNA"/>
</dbReference>
<dbReference type="Gene3D" id="1.10.10.10">
    <property type="entry name" value="Winged helix-like DNA-binding domain superfamily/Winged helix DNA-binding domain"/>
    <property type="match status" value="1"/>
</dbReference>
<comment type="caution">
    <text evidence="3">The sequence shown here is derived from an EMBL/GenBank/DDBJ whole genome shotgun (WGS) entry which is preliminary data.</text>
</comment>
<proteinExistence type="predicted"/>
<dbReference type="SMART" id="SM00418">
    <property type="entry name" value="HTH_ARSR"/>
    <property type="match status" value="1"/>
</dbReference>
<gene>
    <name evidence="3" type="ORF">MIAR_07550</name>
</gene>
<dbReference type="Proteomes" id="UP001165068">
    <property type="component" value="Unassembled WGS sequence"/>
</dbReference>
<dbReference type="InterPro" id="IPR036390">
    <property type="entry name" value="WH_DNA-bd_sf"/>
</dbReference>
<dbReference type="Pfam" id="PF12840">
    <property type="entry name" value="HTH_20"/>
    <property type="match status" value="1"/>
</dbReference>
<evidence type="ECO:0000313" key="4">
    <source>
        <dbReference type="Proteomes" id="UP001165068"/>
    </source>
</evidence>
<dbReference type="RefSeq" id="WP_285631547.1">
    <property type="nucleotide sequence ID" value="NZ_BAAAUK010000003.1"/>
</dbReference>
<dbReference type="SUPFAM" id="SSF46785">
    <property type="entry name" value="Winged helix' DNA-binding domain"/>
    <property type="match status" value="1"/>
</dbReference>
<dbReference type="NCBIfam" id="NF033788">
    <property type="entry name" value="HTH_metalloreg"/>
    <property type="match status" value="1"/>
</dbReference>
<dbReference type="PANTHER" id="PTHR38600">
    <property type="entry name" value="TRANSCRIPTIONAL REGULATORY PROTEIN"/>
    <property type="match status" value="1"/>
</dbReference>
<protein>
    <submittedName>
        <fullName evidence="3">Transcriptional regulator, ArsR family protein</fullName>
    </submittedName>
</protein>
<dbReference type="CDD" id="cd00090">
    <property type="entry name" value="HTH_ARSR"/>
    <property type="match status" value="1"/>
</dbReference>